<dbReference type="AlphaFoldDB" id="A0A0J0XEQ4"/>
<feature type="region of interest" description="Disordered" evidence="1">
    <location>
        <begin position="1"/>
        <end position="29"/>
    </location>
</feature>
<protein>
    <submittedName>
        <fullName evidence="2">Uncharacterized protein</fullName>
    </submittedName>
</protein>
<gene>
    <name evidence="2" type="ORF">CC85DRAFT_304923</name>
</gene>
<dbReference type="Proteomes" id="UP000053611">
    <property type="component" value="Unassembled WGS sequence"/>
</dbReference>
<sequence length="70" mass="7431">MVKRERSESVTPPRSPSPEPAPPKKSRAINTAKGLGVSKQSVGDQLVKNRNNLRKLAIDLVRAKKGGGGA</sequence>
<reference evidence="2 3" key="1">
    <citation type="submission" date="2015-03" db="EMBL/GenBank/DDBJ databases">
        <title>Genomics and transcriptomics of the oil-accumulating basidiomycete yeast T. oleaginosus allow insights into substrate utilization and the diverse evolutionary trajectories of mating systems in fungi.</title>
        <authorList>
            <consortium name="DOE Joint Genome Institute"/>
            <person name="Kourist R."/>
            <person name="Kracht O."/>
            <person name="Bracharz F."/>
            <person name="Lipzen A."/>
            <person name="Nolan M."/>
            <person name="Ohm R."/>
            <person name="Grigoriev I."/>
            <person name="Sun S."/>
            <person name="Heitman J."/>
            <person name="Bruck T."/>
            <person name="Nowrousian M."/>
        </authorList>
    </citation>
    <scope>NUCLEOTIDE SEQUENCE [LARGE SCALE GENOMIC DNA]</scope>
    <source>
        <strain evidence="2 3">IBC0246</strain>
    </source>
</reference>
<organism evidence="2 3">
    <name type="scientific">Cutaneotrichosporon oleaginosum</name>
    <dbReference type="NCBI Taxonomy" id="879819"/>
    <lineage>
        <taxon>Eukaryota</taxon>
        <taxon>Fungi</taxon>
        <taxon>Dikarya</taxon>
        <taxon>Basidiomycota</taxon>
        <taxon>Agaricomycotina</taxon>
        <taxon>Tremellomycetes</taxon>
        <taxon>Trichosporonales</taxon>
        <taxon>Trichosporonaceae</taxon>
        <taxon>Cutaneotrichosporon</taxon>
    </lineage>
</organism>
<name>A0A0J0XEQ4_9TREE</name>
<accession>A0A0J0XEQ4</accession>
<evidence type="ECO:0000256" key="1">
    <source>
        <dbReference type="SAM" id="MobiDB-lite"/>
    </source>
</evidence>
<evidence type="ECO:0000313" key="3">
    <source>
        <dbReference type="Proteomes" id="UP000053611"/>
    </source>
</evidence>
<dbReference type="EMBL" id="KQ087255">
    <property type="protein sequence ID" value="KLT39552.1"/>
    <property type="molecule type" value="Genomic_DNA"/>
</dbReference>
<evidence type="ECO:0000313" key="2">
    <source>
        <dbReference type="EMBL" id="KLT39552.1"/>
    </source>
</evidence>
<keyword evidence="3" id="KW-1185">Reference proteome</keyword>
<proteinExistence type="predicted"/>
<feature type="compositionally biased region" description="Pro residues" evidence="1">
    <location>
        <begin position="13"/>
        <end position="23"/>
    </location>
</feature>